<gene>
    <name evidence="1" type="ORF">HNP77_001157</name>
</gene>
<dbReference type="RefSeq" id="WP_184652229.1">
    <property type="nucleotide sequence ID" value="NZ_JACHFR010000002.1"/>
</dbReference>
<accession>A0A840SF63</accession>
<organism evidence="1 2">
    <name type="scientific">Treponema rectale</name>
    <dbReference type="NCBI Taxonomy" id="744512"/>
    <lineage>
        <taxon>Bacteria</taxon>
        <taxon>Pseudomonadati</taxon>
        <taxon>Spirochaetota</taxon>
        <taxon>Spirochaetia</taxon>
        <taxon>Spirochaetales</taxon>
        <taxon>Treponemataceae</taxon>
        <taxon>Treponema</taxon>
    </lineage>
</organism>
<protein>
    <submittedName>
        <fullName evidence="1">Uncharacterized protein</fullName>
    </submittedName>
</protein>
<dbReference type="AlphaFoldDB" id="A0A840SF63"/>
<dbReference type="EMBL" id="JACHFR010000002">
    <property type="protein sequence ID" value="MBB5218788.1"/>
    <property type="molecule type" value="Genomic_DNA"/>
</dbReference>
<dbReference type="Proteomes" id="UP000578697">
    <property type="component" value="Unassembled WGS sequence"/>
</dbReference>
<name>A0A840SF63_9SPIR</name>
<keyword evidence="2" id="KW-1185">Reference proteome</keyword>
<evidence type="ECO:0000313" key="2">
    <source>
        <dbReference type="Proteomes" id="UP000578697"/>
    </source>
</evidence>
<reference evidence="1 2" key="1">
    <citation type="submission" date="2020-08" db="EMBL/GenBank/DDBJ databases">
        <title>Genomic Encyclopedia of Type Strains, Phase IV (KMG-IV): sequencing the most valuable type-strain genomes for metagenomic binning, comparative biology and taxonomic classification.</title>
        <authorList>
            <person name="Goeker M."/>
        </authorList>
    </citation>
    <scope>NUCLEOTIDE SEQUENCE [LARGE SCALE GENOMIC DNA]</scope>
    <source>
        <strain evidence="1 2">DSM 103679</strain>
    </source>
</reference>
<evidence type="ECO:0000313" key="1">
    <source>
        <dbReference type="EMBL" id="MBB5218788.1"/>
    </source>
</evidence>
<proteinExistence type="predicted"/>
<comment type="caution">
    <text evidence="1">The sequence shown here is derived from an EMBL/GenBank/DDBJ whole genome shotgun (WGS) entry which is preliminary data.</text>
</comment>
<sequence>MKKVVFLVLFTPLIFLSCIGKKTELQKDMCVTVDDFSVDWLKGSWEATISETKGIYQINRNFTVNVKSEDEVEILRASGSKELTDMDGLRDEVFYYYVSDIPGTEDIAKLTFDGLTIEGDGRLYLNGKRDKVSSGIKIIELDGRTETYYFTMVKKQ</sequence>
<dbReference type="PROSITE" id="PS51257">
    <property type="entry name" value="PROKAR_LIPOPROTEIN"/>
    <property type="match status" value="1"/>
</dbReference>